<dbReference type="CDD" id="cd01651">
    <property type="entry name" value="RT_G2_intron"/>
    <property type="match status" value="1"/>
</dbReference>
<dbReference type="HOGENOM" id="CLU_013584_6_0_9"/>
<dbReference type="PATRIC" id="fig|1235802.3.peg.4739"/>
<evidence type="ECO:0000313" key="3">
    <source>
        <dbReference type="Proteomes" id="UP000012589"/>
    </source>
</evidence>
<dbReference type="STRING" id="1235802.C823_04455"/>
<sequence length="369" mass="43658">MELVERLRNKSFQPKPSKRVYISKDNGDRRPLGILSLEDKMVQMALAKIIGAIYEPVFLDCMYGFRPGRGCHDALRALNWVIEKKKTQWVLDADMKSYFDRIPHKKLPDCLKVKIKDPNILWLVKKYLKAGVMEDGSYSRTESGTIQGGNISPILANVYMHYMLTLWFYQKERHTFRKEGWLVNFADDFIACFCEKEDAEKFYADLKRRLADFGLVLKEEKTKLIEFGSRAQTSRETKGEGKAETFDFLGFTHYCSKSRKGLFRVKRRTSRKASDMSQWLKKSRGMKVSLLIKKVNQKLRGHYQYYGITDNSRMMVRYCYETRKALFKWLNRRSQRRSYIWDEFNVLLKYCPLEKPKIYHSIYKTATQT</sequence>
<name>N2A5C9_9FIRM</name>
<proteinExistence type="predicted"/>
<dbReference type="AlphaFoldDB" id="N2A5C9"/>
<dbReference type="InterPro" id="IPR030931">
    <property type="entry name" value="Group_II_RT_mat"/>
</dbReference>
<gene>
    <name evidence="2" type="ORF">C823_04455</name>
</gene>
<dbReference type="PANTHER" id="PTHR34047:SF8">
    <property type="entry name" value="PROTEIN YKFC"/>
    <property type="match status" value="1"/>
</dbReference>
<evidence type="ECO:0000313" key="2">
    <source>
        <dbReference type="EMBL" id="EMZ21638.1"/>
    </source>
</evidence>
<dbReference type="InterPro" id="IPR043502">
    <property type="entry name" value="DNA/RNA_pol_sf"/>
</dbReference>
<dbReference type="eggNOG" id="COG3344">
    <property type="taxonomic scope" value="Bacteria"/>
</dbReference>
<dbReference type="InterPro" id="IPR013597">
    <property type="entry name" value="Mat_intron_G2"/>
</dbReference>
<dbReference type="NCBIfam" id="TIGR04416">
    <property type="entry name" value="group_II_RT_mat"/>
    <property type="match status" value="1"/>
</dbReference>
<comment type="caution">
    <text evidence="2">The sequence shown here is derived from an EMBL/GenBank/DDBJ whole genome shotgun (WGS) entry which is preliminary data.</text>
</comment>
<dbReference type="PROSITE" id="PS50878">
    <property type="entry name" value="RT_POL"/>
    <property type="match status" value="1"/>
</dbReference>
<organism evidence="2 3">
    <name type="scientific">Eubacterium plexicaudatum ASF492</name>
    <dbReference type="NCBI Taxonomy" id="1235802"/>
    <lineage>
        <taxon>Bacteria</taxon>
        <taxon>Bacillati</taxon>
        <taxon>Bacillota</taxon>
        <taxon>Clostridia</taxon>
        <taxon>Eubacteriales</taxon>
        <taxon>Eubacteriaceae</taxon>
        <taxon>Eubacterium</taxon>
    </lineage>
</organism>
<dbReference type="Pfam" id="PF08388">
    <property type="entry name" value="GIIM"/>
    <property type="match status" value="1"/>
</dbReference>
<dbReference type="SUPFAM" id="SSF56672">
    <property type="entry name" value="DNA/RNA polymerases"/>
    <property type="match status" value="1"/>
</dbReference>
<dbReference type="Proteomes" id="UP000012589">
    <property type="component" value="Unassembled WGS sequence"/>
</dbReference>
<dbReference type="InterPro" id="IPR051083">
    <property type="entry name" value="GrpII_Intron_Splice-Mob/Def"/>
</dbReference>
<feature type="domain" description="Reverse transcriptase" evidence="1">
    <location>
        <begin position="3"/>
        <end position="253"/>
    </location>
</feature>
<keyword evidence="3" id="KW-1185">Reference proteome</keyword>
<protein>
    <recommendedName>
        <fullName evidence="1">Reverse transcriptase domain-containing protein</fullName>
    </recommendedName>
</protein>
<dbReference type="Pfam" id="PF00078">
    <property type="entry name" value="RVT_1"/>
    <property type="match status" value="1"/>
</dbReference>
<dbReference type="InterPro" id="IPR000477">
    <property type="entry name" value="RT_dom"/>
</dbReference>
<dbReference type="PANTHER" id="PTHR34047">
    <property type="entry name" value="NUCLEAR INTRON MATURASE 1, MITOCHONDRIAL-RELATED"/>
    <property type="match status" value="1"/>
</dbReference>
<dbReference type="EMBL" id="AQFT01000129">
    <property type="protein sequence ID" value="EMZ21638.1"/>
    <property type="molecule type" value="Genomic_DNA"/>
</dbReference>
<evidence type="ECO:0000259" key="1">
    <source>
        <dbReference type="PROSITE" id="PS50878"/>
    </source>
</evidence>
<accession>N2A5C9</accession>
<reference evidence="2 3" key="1">
    <citation type="journal article" date="2014" name="Genome Announc.">
        <title>Draft genome sequences of the altered schaedler flora, a defined bacterial community from gnotobiotic mice.</title>
        <authorList>
            <person name="Wannemuehler M.J."/>
            <person name="Overstreet A.M."/>
            <person name="Ward D.V."/>
            <person name="Phillips G.J."/>
        </authorList>
    </citation>
    <scope>NUCLEOTIDE SEQUENCE [LARGE SCALE GENOMIC DNA]</scope>
    <source>
        <strain evidence="2 3">ASF492</strain>
    </source>
</reference>